<name>A0A0F8XRZ3_9ZZZZ</name>
<dbReference type="AlphaFoldDB" id="A0A0F8XRZ3"/>
<sequence>MTPEQKAAYIQSQAVCAMAEIVGMQAMNTYREMRGETIAYDEDAFFAIPDSYGISHNAVVLFMRD</sequence>
<reference evidence="1" key="1">
    <citation type="journal article" date="2015" name="Nature">
        <title>Complex archaea that bridge the gap between prokaryotes and eukaryotes.</title>
        <authorList>
            <person name="Spang A."/>
            <person name="Saw J.H."/>
            <person name="Jorgensen S.L."/>
            <person name="Zaremba-Niedzwiedzka K."/>
            <person name="Martijn J."/>
            <person name="Lind A.E."/>
            <person name="van Eijk R."/>
            <person name="Schleper C."/>
            <person name="Guy L."/>
            <person name="Ettema T.J."/>
        </authorList>
    </citation>
    <scope>NUCLEOTIDE SEQUENCE</scope>
</reference>
<evidence type="ECO:0000313" key="1">
    <source>
        <dbReference type="EMBL" id="KKK71733.1"/>
    </source>
</evidence>
<accession>A0A0F8XRZ3</accession>
<proteinExistence type="predicted"/>
<comment type="caution">
    <text evidence="1">The sequence shown here is derived from an EMBL/GenBank/DDBJ whole genome shotgun (WGS) entry which is preliminary data.</text>
</comment>
<protein>
    <submittedName>
        <fullName evidence="1">Uncharacterized protein</fullName>
    </submittedName>
</protein>
<dbReference type="EMBL" id="LAZR01057596">
    <property type="protein sequence ID" value="KKK71733.1"/>
    <property type="molecule type" value="Genomic_DNA"/>
</dbReference>
<organism evidence="1">
    <name type="scientific">marine sediment metagenome</name>
    <dbReference type="NCBI Taxonomy" id="412755"/>
    <lineage>
        <taxon>unclassified sequences</taxon>
        <taxon>metagenomes</taxon>
        <taxon>ecological metagenomes</taxon>
    </lineage>
</organism>
<gene>
    <name evidence="1" type="ORF">LCGC14_2910930</name>
</gene>